<evidence type="ECO:0000313" key="2">
    <source>
        <dbReference type="EnsemblPlants" id="AET6Gv20030000.1"/>
    </source>
</evidence>
<accession>A0A453MQH0</accession>
<name>A0A453MQH0_AEGTS</name>
<dbReference type="EnsemblPlants" id="AET6Gv20030000.1">
    <property type="protein sequence ID" value="AET6Gv20030000.1"/>
    <property type="gene ID" value="AET6Gv20030000"/>
</dbReference>
<reference evidence="3" key="2">
    <citation type="journal article" date="2017" name="Nat. Plants">
        <title>The Aegilops tauschii genome reveals multiple impacts of transposons.</title>
        <authorList>
            <person name="Zhao G."/>
            <person name="Zou C."/>
            <person name="Li K."/>
            <person name="Wang K."/>
            <person name="Li T."/>
            <person name="Gao L."/>
            <person name="Zhang X."/>
            <person name="Wang H."/>
            <person name="Yang Z."/>
            <person name="Liu X."/>
            <person name="Jiang W."/>
            <person name="Mao L."/>
            <person name="Kong X."/>
            <person name="Jiao Y."/>
            <person name="Jia J."/>
        </authorList>
    </citation>
    <scope>NUCLEOTIDE SEQUENCE [LARGE SCALE GENOMIC DNA]</scope>
    <source>
        <strain evidence="3">cv. AL8/78</strain>
    </source>
</reference>
<organism evidence="2 3">
    <name type="scientific">Aegilops tauschii subsp. strangulata</name>
    <name type="common">Goatgrass</name>
    <dbReference type="NCBI Taxonomy" id="200361"/>
    <lineage>
        <taxon>Eukaryota</taxon>
        <taxon>Viridiplantae</taxon>
        <taxon>Streptophyta</taxon>
        <taxon>Embryophyta</taxon>
        <taxon>Tracheophyta</taxon>
        <taxon>Spermatophyta</taxon>
        <taxon>Magnoliopsida</taxon>
        <taxon>Liliopsida</taxon>
        <taxon>Poales</taxon>
        <taxon>Poaceae</taxon>
        <taxon>BOP clade</taxon>
        <taxon>Pooideae</taxon>
        <taxon>Triticodae</taxon>
        <taxon>Triticeae</taxon>
        <taxon>Triticinae</taxon>
        <taxon>Aegilops</taxon>
    </lineage>
</organism>
<reference evidence="2" key="4">
    <citation type="submission" date="2019-03" db="UniProtKB">
        <authorList>
            <consortium name="EnsemblPlants"/>
        </authorList>
    </citation>
    <scope>IDENTIFICATION</scope>
</reference>
<dbReference type="Proteomes" id="UP000015105">
    <property type="component" value="Chromosome 6D"/>
</dbReference>
<dbReference type="AlphaFoldDB" id="A0A453MQH0"/>
<reference evidence="3" key="1">
    <citation type="journal article" date="2014" name="Science">
        <title>Ancient hybridizations among the ancestral genomes of bread wheat.</title>
        <authorList>
            <consortium name="International Wheat Genome Sequencing Consortium,"/>
            <person name="Marcussen T."/>
            <person name="Sandve S.R."/>
            <person name="Heier L."/>
            <person name="Spannagl M."/>
            <person name="Pfeifer M."/>
            <person name="Jakobsen K.S."/>
            <person name="Wulff B.B."/>
            <person name="Steuernagel B."/>
            <person name="Mayer K.F."/>
            <person name="Olsen O.A."/>
        </authorList>
    </citation>
    <scope>NUCLEOTIDE SEQUENCE [LARGE SCALE GENOMIC DNA]</scope>
    <source>
        <strain evidence="3">cv. AL8/78</strain>
    </source>
</reference>
<feature type="chain" id="PRO_5018996796" evidence="1">
    <location>
        <begin position="24"/>
        <end position="163"/>
    </location>
</feature>
<feature type="signal peptide" evidence="1">
    <location>
        <begin position="1"/>
        <end position="23"/>
    </location>
</feature>
<evidence type="ECO:0000313" key="3">
    <source>
        <dbReference type="Proteomes" id="UP000015105"/>
    </source>
</evidence>
<reference evidence="2" key="3">
    <citation type="journal article" date="2017" name="Nature">
        <title>Genome sequence of the progenitor of the wheat D genome Aegilops tauschii.</title>
        <authorList>
            <person name="Luo M.C."/>
            <person name="Gu Y.Q."/>
            <person name="Puiu D."/>
            <person name="Wang H."/>
            <person name="Twardziok S.O."/>
            <person name="Deal K.R."/>
            <person name="Huo N."/>
            <person name="Zhu T."/>
            <person name="Wang L."/>
            <person name="Wang Y."/>
            <person name="McGuire P.E."/>
            <person name="Liu S."/>
            <person name="Long H."/>
            <person name="Ramasamy R.K."/>
            <person name="Rodriguez J.C."/>
            <person name="Van S.L."/>
            <person name="Yuan L."/>
            <person name="Wang Z."/>
            <person name="Xia Z."/>
            <person name="Xiao L."/>
            <person name="Anderson O.D."/>
            <person name="Ouyang S."/>
            <person name="Liang Y."/>
            <person name="Zimin A.V."/>
            <person name="Pertea G."/>
            <person name="Qi P."/>
            <person name="Bennetzen J.L."/>
            <person name="Dai X."/>
            <person name="Dawson M.W."/>
            <person name="Muller H.G."/>
            <person name="Kugler K."/>
            <person name="Rivarola-Duarte L."/>
            <person name="Spannagl M."/>
            <person name="Mayer K.F.X."/>
            <person name="Lu F.H."/>
            <person name="Bevan M.W."/>
            <person name="Leroy P."/>
            <person name="Li P."/>
            <person name="You F.M."/>
            <person name="Sun Q."/>
            <person name="Liu Z."/>
            <person name="Lyons E."/>
            <person name="Wicker T."/>
            <person name="Salzberg S.L."/>
            <person name="Devos K.M."/>
            <person name="Dvorak J."/>
        </authorList>
    </citation>
    <scope>NUCLEOTIDE SEQUENCE [LARGE SCALE GENOMIC DNA]</scope>
    <source>
        <strain evidence="2">cv. AL8/78</strain>
    </source>
</reference>
<keyword evidence="3" id="KW-1185">Reference proteome</keyword>
<protein>
    <submittedName>
        <fullName evidence="2">Uncharacterized protein</fullName>
    </submittedName>
</protein>
<keyword evidence="1" id="KW-0732">Signal</keyword>
<dbReference type="Gramene" id="AET6Gv20030000.1">
    <property type="protein sequence ID" value="AET6Gv20030000.1"/>
    <property type="gene ID" value="AET6Gv20030000"/>
</dbReference>
<reference evidence="2" key="5">
    <citation type="journal article" date="2021" name="G3 (Bethesda)">
        <title>Aegilops tauschii genome assembly Aet v5.0 features greater sequence contiguity and improved annotation.</title>
        <authorList>
            <person name="Wang L."/>
            <person name="Zhu T."/>
            <person name="Rodriguez J.C."/>
            <person name="Deal K.R."/>
            <person name="Dubcovsky J."/>
            <person name="McGuire P.E."/>
            <person name="Lux T."/>
            <person name="Spannagl M."/>
            <person name="Mayer K.F.X."/>
            <person name="Baldrich P."/>
            <person name="Meyers B.C."/>
            <person name="Huo N."/>
            <person name="Gu Y.Q."/>
            <person name="Zhou H."/>
            <person name="Devos K.M."/>
            <person name="Bennetzen J.L."/>
            <person name="Unver T."/>
            <person name="Budak H."/>
            <person name="Gulick P.J."/>
            <person name="Galiba G."/>
            <person name="Kalapos B."/>
            <person name="Nelson D.R."/>
            <person name="Li P."/>
            <person name="You F.M."/>
            <person name="Luo M.C."/>
            <person name="Dvorak J."/>
        </authorList>
    </citation>
    <scope>NUCLEOTIDE SEQUENCE [LARGE SCALE GENOMIC DNA]</scope>
    <source>
        <strain evidence="2">cv. AL8/78</strain>
    </source>
</reference>
<proteinExistence type="predicted"/>
<evidence type="ECO:0000256" key="1">
    <source>
        <dbReference type="SAM" id="SignalP"/>
    </source>
</evidence>
<sequence>STFTHHICMYTLFSSSLVAMAKASSSAAVVAVLVAVLMAGMGLPAAAAETTEAETETTACKDCPTYCSSRCSRGIPSLASSENWYACKGPCGSAPDCVETCKSTGPAHCTSRCRRSCSHVDYEATCRKKCCLSRQQCDEQINSIIQICTAGCTTGCNTTCVNT</sequence>